<dbReference type="HOGENOM" id="CLU_000604_1_2_7"/>
<dbReference type="GO" id="GO:0005886">
    <property type="term" value="C:plasma membrane"/>
    <property type="evidence" value="ECO:0007669"/>
    <property type="project" value="TreeGrafter"/>
</dbReference>
<evidence type="ECO:0000256" key="2">
    <source>
        <dbReference type="ARBA" id="ARBA00022741"/>
    </source>
</evidence>
<dbReference type="PROSITE" id="PS50893">
    <property type="entry name" value="ABC_TRANSPORTER_2"/>
    <property type="match status" value="1"/>
</dbReference>
<keyword evidence="2" id="KW-0547">Nucleotide-binding</keyword>
<dbReference type="SUPFAM" id="SSF52540">
    <property type="entry name" value="P-loop containing nucleoside triphosphate hydrolases"/>
    <property type="match status" value="1"/>
</dbReference>
<dbReference type="RefSeq" id="WP_012610837.1">
    <property type="nucleotide sequence ID" value="NC_011768.1"/>
</dbReference>
<dbReference type="GO" id="GO:0042941">
    <property type="term" value="P:D-alanine transmembrane transport"/>
    <property type="evidence" value="ECO:0007669"/>
    <property type="project" value="TreeGrafter"/>
</dbReference>
<keyword evidence="6" id="KW-1185">Reference proteome</keyword>
<keyword evidence="3" id="KW-0067">ATP-binding</keyword>
<dbReference type="SMART" id="SM00382">
    <property type="entry name" value="AAA"/>
    <property type="match status" value="1"/>
</dbReference>
<organism evidence="5 6">
    <name type="scientific">Desulfatibacillum aliphaticivorans</name>
    <dbReference type="NCBI Taxonomy" id="218208"/>
    <lineage>
        <taxon>Bacteria</taxon>
        <taxon>Pseudomonadati</taxon>
        <taxon>Thermodesulfobacteriota</taxon>
        <taxon>Desulfobacteria</taxon>
        <taxon>Desulfobacterales</taxon>
        <taxon>Desulfatibacillaceae</taxon>
        <taxon>Desulfatibacillum</taxon>
    </lineage>
</organism>
<dbReference type="Pfam" id="PF12399">
    <property type="entry name" value="BCA_ABC_TP_C"/>
    <property type="match status" value="1"/>
</dbReference>
<evidence type="ECO:0000313" key="5">
    <source>
        <dbReference type="EMBL" id="ACL03403.1"/>
    </source>
</evidence>
<evidence type="ECO:0000256" key="3">
    <source>
        <dbReference type="ARBA" id="ARBA00022840"/>
    </source>
</evidence>
<dbReference type="Proteomes" id="UP000000739">
    <property type="component" value="Chromosome"/>
</dbReference>
<dbReference type="GO" id="GO:0005304">
    <property type="term" value="F:L-valine transmembrane transporter activity"/>
    <property type="evidence" value="ECO:0007669"/>
    <property type="project" value="TreeGrafter"/>
</dbReference>
<dbReference type="GO" id="GO:0015188">
    <property type="term" value="F:L-isoleucine transmembrane transporter activity"/>
    <property type="evidence" value="ECO:0007669"/>
    <property type="project" value="TreeGrafter"/>
</dbReference>
<dbReference type="AlphaFoldDB" id="B8FEJ9"/>
<dbReference type="GO" id="GO:0005524">
    <property type="term" value="F:ATP binding"/>
    <property type="evidence" value="ECO:0007669"/>
    <property type="project" value="UniProtKB-KW"/>
</dbReference>
<dbReference type="KEGG" id="dal:Dalk_1706"/>
<reference evidence="5 6" key="1">
    <citation type="journal article" date="2012" name="Environ. Microbiol.">
        <title>The genome sequence of Desulfatibacillum alkenivorans AK-01: a blueprint for anaerobic alkane oxidation.</title>
        <authorList>
            <person name="Callaghan A.V."/>
            <person name="Morris B.E."/>
            <person name="Pereira I.A."/>
            <person name="McInerney M.J."/>
            <person name="Austin R.N."/>
            <person name="Groves J.T."/>
            <person name="Kukor J.J."/>
            <person name="Suflita J.M."/>
            <person name="Young L.Y."/>
            <person name="Zylstra G.J."/>
            <person name="Wawrik B."/>
        </authorList>
    </citation>
    <scope>NUCLEOTIDE SEQUENCE [LARGE SCALE GENOMIC DNA]</scope>
    <source>
        <strain evidence="5 6">AK-01</strain>
    </source>
</reference>
<proteinExistence type="predicted"/>
<sequence>MKNSGSSENSLLRIENASISFGGVKAVRDVSFEVQKGAIQALIGPNGAGKTTLFNLITGVFPLDSGHIFFQGQDTAKRKNFQRVSMGIARTFQNVELFTGMTVLENVMVGQHVRTKTGFLGAIARLPKARREEAEIREKAMHWLEFVGLDHEAGSKAGDLAFGWQRSVEIARALASEPQLLLLDEPAAGLNANETGQLGDLMRQIRDLGVTLLLVEHDMSLTMEISDRIVVLDQGAKLSEGAPREVQADEKVIAAYLGT</sequence>
<dbReference type="FunFam" id="3.40.50.300:FF:000421">
    <property type="entry name" value="Branched-chain amino acid ABC transporter ATP-binding protein"/>
    <property type="match status" value="1"/>
</dbReference>
<accession>B8FEJ9</accession>
<dbReference type="Pfam" id="PF00005">
    <property type="entry name" value="ABC_tran"/>
    <property type="match status" value="1"/>
</dbReference>
<dbReference type="CDD" id="cd03219">
    <property type="entry name" value="ABC_Mj1267_LivG_branched"/>
    <property type="match status" value="1"/>
</dbReference>
<dbReference type="Gene3D" id="3.40.50.300">
    <property type="entry name" value="P-loop containing nucleotide triphosphate hydrolases"/>
    <property type="match status" value="1"/>
</dbReference>
<feature type="domain" description="ABC transporter" evidence="4">
    <location>
        <begin position="12"/>
        <end position="259"/>
    </location>
</feature>
<gene>
    <name evidence="5" type="ordered locus">Dalk_1706</name>
</gene>
<dbReference type="eggNOG" id="COG0411">
    <property type="taxonomic scope" value="Bacteria"/>
</dbReference>
<protein>
    <submittedName>
        <fullName evidence="5">ABC transporter related</fullName>
    </submittedName>
</protein>
<dbReference type="PANTHER" id="PTHR45772">
    <property type="entry name" value="CONSERVED COMPONENT OF ABC TRANSPORTER FOR NATURAL AMINO ACIDS-RELATED"/>
    <property type="match status" value="1"/>
</dbReference>
<dbReference type="GO" id="GO:0015808">
    <property type="term" value="P:L-alanine transport"/>
    <property type="evidence" value="ECO:0007669"/>
    <property type="project" value="TreeGrafter"/>
</dbReference>
<dbReference type="InterPro" id="IPR032823">
    <property type="entry name" value="BCA_ABC_TP_C"/>
</dbReference>
<evidence type="ECO:0000259" key="4">
    <source>
        <dbReference type="PROSITE" id="PS50893"/>
    </source>
</evidence>
<name>B8FEJ9_DESAL</name>
<dbReference type="GO" id="GO:0015192">
    <property type="term" value="F:L-phenylalanine transmembrane transporter activity"/>
    <property type="evidence" value="ECO:0007669"/>
    <property type="project" value="TreeGrafter"/>
</dbReference>
<dbReference type="InterPro" id="IPR003593">
    <property type="entry name" value="AAA+_ATPase"/>
</dbReference>
<dbReference type="InterPro" id="IPR051120">
    <property type="entry name" value="ABC_AA/LPS_Transport"/>
</dbReference>
<dbReference type="GO" id="GO:1903805">
    <property type="term" value="P:L-valine import across plasma membrane"/>
    <property type="evidence" value="ECO:0007669"/>
    <property type="project" value="TreeGrafter"/>
</dbReference>
<dbReference type="EMBL" id="CP001322">
    <property type="protein sequence ID" value="ACL03403.1"/>
    <property type="molecule type" value="Genomic_DNA"/>
</dbReference>
<dbReference type="PANTHER" id="PTHR45772:SF7">
    <property type="entry name" value="AMINO ACID ABC TRANSPORTER ATP-BINDING PROTEIN"/>
    <property type="match status" value="1"/>
</dbReference>
<dbReference type="GO" id="GO:0016887">
    <property type="term" value="F:ATP hydrolysis activity"/>
    <property type="evidence" value="ECO:0007669"/>
    <property type="project" value="InterPro"/>
</dbReference>
<keyword evidence="1" id="KW-0813">Transport</keyword>
<dbReference type="GO" id="GO:1903806">
    <property type="term" value="P:L-isoleucine import across plasma membrane"/>
    <property type="evidence" value="ECO:0007669"/>
    <property type="project" value="TreeGrafter"/>
</dbReference>
<evidence type="ECO:0000313" key="6">
    <source>
        <dbReference type="Proteomes" id="UP000000739"/>
    </source>
</evidence>
<dbReference type="InterPro" id="IPR027417">
    <property type="entry name" value="P-loop_NTPase"/>
</dbReference>
<evidence type="ECO:0000256" key="1">
    <source>
        <dbReference type="ARBA" id="ARBA00022448"/>
    </source>
</evidence>
<dbReference type="InterPro" id="IPR003439">
    <property type="entry name" value="ABC_transporter-like_ATP-bd"/>
</dbReference>